<reference evidence="2" key="1">
    <citation type="submission" date="2020-03" db="EMBL/GenBank/DDBJ databases">
        <authorList>
            <person name="Weist P."/>
        </authorList>
    </citation>
    <scope>NUCLEOTIDE SEQUENCE</scope>
</reference>
<name>A0A9N7YPB8_PLEPL</name>
<feature type="non-terminal residue" evidence="2">
    <location>
        <position position="1"/>
    </location>
</feature>
<dbReference type="Proteomes" id="UP001153269">
    <property type="component" value="Unassembled WGS sequence"/>
</dbReference>
<sequence>MRHEHHGRLAVDSQNPNRGYEVSHERGRTSDEAARSAKSRVRHVAGARRGLDAQEEGVPRDHAADNDHRSRITACWPVGLGEGPRRPGRKRDRAGRKGHRESKDAATIADFYGTELTSLPIGRWILVWVVDPTAQAWARKKGEEPCIVLRQREDPHHRRGPAHGLRLQAWRGATPCRVDHNPGQPLPTYPTRPAQQRTSYMEDIKKAPVGPPATTAERYYY</sequence>
<comment type="caution">
    <text evidence="2">The sequence shown here is derived from an EMBL/GenBank/DDBJ whole genome shotgun (WGS) entry which is preliminary data.</text>
</comment>
<protein>
    <submittedName>
        <fullName evidence="2">Uncharacterized protein</fullName>
    </submittedName>
</protein>
<accession>A0A9N7YPB8</accession>
<dbReference type="EMBL" id="CADEAL010001351">
    <property type="protein sequence ID" value="CAB1431584.1"/>
    <property type="molecule type" value="Genomic_DNA"/>
</dbReference>
<evidence type="ECO:0000313" key="2">
    <source>
        <dbReference type="EMBL" id="CAB1431584.1"/>
    </source>
</evidence>
<organism evidence="2 3">
    <name type="scientific">Pleuronectes platessa</name>
    <name type="common">European plaice</name>
    <dbReference type="NCBI Taxonomy" id="8262"/>
    <lineage>
        <taxon>Eukaryota</taxon>
        <taxon>Metazoa</taxon>
        <taxon>Chordata</taxon>
        <taxon>Craniata</taxon>
        <taxon>Vertebrata</taxon>
        <taxon>Euteleostomi</taxon>
        <taxon>Actinopterygii</taxon>
        <taxon>Neopterygii</taxon>
        <taxon>Teleostei</taxon>
        <taxon>Neoteleostei</taxon>
        <taxon>Acanthomorphata</taxon>
        <taxon>Carangaria</taxon>
        <taxon>Pleuronectiformes</taxon>
        <taxon>Pleuronectoidei</taxon>
        <taxon>Pleuronectidae</taxon>
        <taxon>Pleuronectes</taxon>
    </lineage>
</organism>
<keyword evidence="3" id="KW-1185">Reference proteome</keyword>
<dbReference type="AlphaFoldDB" id="A0A9N7YPB8"/>
<feature type="compositionally biased region" description="Basic residues" evidence="1">
    <location>
        <begin position="86"/>
        <end position="100"/>
    </location>
</feature>
<feature type="compositionally biased region" description="Basic and acidic residues" evidence="1">
    <location>
        <begin position="21"/>
        <end position="35"/>
    </location>
</feature>
<feature type="region of interest" description="Disordered" evidence="1">
    <location>
        <begin position="1"/>
        <end position="103"/>
    </location>
</feature>
<feature type="compositionally biased region" description="Basic and acidic residues" evidence="1">
    <location>
        <begin position="49"/>
        <end position="70"/>
    </location>
</feature>
<evidence type="ECO:0000256" key="1">
    <source>
        <dbReference type="SAM" id="MobiDB-lite"/>
    </source>
</evidence>
<gene>
    <name evidence="2" type="ORF">PLEPLA_LOCUS19641</name>
</gene>
<feature type="compositionally biased region" description="Basic residues" evidence="1">
    <location>
        <begin position="37"/>
        <end position="46"/>
    </location>
</feature>
<evidence type="ECO:0000313" key="3">
    <source>
        <dbReference type="Proteomes" id="UP001153269"/>
    </source>
</evidence>
<proteinExistence type="predicted"/>